<dbReference type="Proteomes" id="UP001597178">
    <property type="component" value="Unassembled WGS sequence"/>
</dbReference>
<organism evidence="1 2">
    <name type="scientific">Lentibacillus salinarum</name>
    <dbReference type="NCBI Taxonomy" id="446820"/>
    <lineage>
        <taxon>Bacteria</taxon>
        <taxon>Bacillati</taxon>
        <taxon>Bacillota</taxon>
        <taxon>Bacilli</taxon>
        <taxon>Bacillales</taxon>
        <taxon>Bacillaceae</taxon>
        <taxon>Lentibacillus</taxon>
    </lineage>
</organism>
<dbReference type="EMBL" id="JBHTNH010000019">
    <property type="protein sequence ID" value="MFD1361752.1"/>
    <property type="molecule type" value="Genomic_DNA"/>
</dbReference>
<keyword evidence="2" id="KW-1185">Reference proteome</keyword>
<name>A0ABW3ZUJ8_9BACI</name>
<evidence type="ECO:0000313" key="1">
    <source>
        <dbReference type="EMBL" id="MFD1361752.1"/>
    </source>
</evidence>
<proteinExistence type="predicted"/>
<protein>
    <submittedName>
        <fullName evidence="1">Uncharacterized protein</fullName>
    </submittedName>
</protein>
<reference evidence="2" key="1">
    <citation type="journal article" date="2019" name="Int. J. Syst. Evol. Microbiol.">
        <title>The Global Catalogue of Microorganisms (GCM) 10K type strain sequencing project: providing services to taxonomists for standard genome sequencing and annotation.</title>
        <authorList>
            <consortium name="The Broad Institute Genomics Platform"/>
            <consortium name="The Broad Institute Genome Sequencing Center for Infectious Disease"/>
            <person name="Wu L."/>
            <person name="Ma J."/>
        </authorList>
    </citation>
    <scope>NUCLEOTIDE SEQUENCE [LARGE SCALE GENOMIC DNA]</scope>
    <source>
        <strain evidence="2">CCUG 54822</strain>
    </source>
</reference>
<accession>A0ABW3ZUJ8</accession>
<sequence length="54" mass="6095">MTKNKRPDLLQVVIAMASEDNLRYLQRTGEHYIVGEKMPSGKPEIKGDVITPII</sequence>
<evidence type="ECO:0000313" key="2">
    <source>
        <dbReference type="Proteomes" id="UP001597178"/>
    </source>
</evidence>
<gene>
    <name evidence="1" type="ORF">ACFQ4A_08800</name>
</gene>
<comment type="caution">
    <text evidence="1">The sequence shown here is derived from an EMBL/GenBank/DDBJ whole genome shotgun (WGS) entry which is preliminary data.</text>
</comment>
<dbReference type="RefSeq" id="WP_382399625.1">
    <property type="nucleotide sequence ID" value="NZ_JBHTNH010000019.1"/>
</dbReference>